<feature type="transmembrane region" description="Helical" evidence="1">
    <location>
        <begin position="473"/>
        <end position="491"/>
    </location>
</feature>
<feature type="transmembrane region" description="Helical" evidence="1">
    <location>
        <begin position="6"/>
        <end position="29"/>
    </location>
</feature>
<organism evidence="2 3">
    <name type="scientific">Mycena sanguinolenta</name>
    <dbReference type="NCBI Taxonomy" id="230812"/>
    <lineage>
        <taxon>Eukaryota</taxon>
        <taxon>Fungi</taxon>
        <taxon>Dikarya</taxon>
        <taxon>Basidiomycota</taxon>
        <taxon>Agaricomycotina</taxon>
        <taxon>Agaricomycetes</taxon>
        <taxon>Agaricomycetidae</taxon>
        <taxon>Agaricales</taxon>
        <taxon>Marasmiineae</taxon>
        <taxon>Mycenaceae</taxon>
        <taxon>Mycena</taxon>
    </lineage>
</organism>
<accession>A0A8H6WU36</accession>
<dbReference type="EMBL" id="JACAZH010000093">
    <property type="protein sequence ID" value="KAF7326799.1"/>
    <property type="molecule type" value="Genomic_DNA"/>
</dbReference>
<keyword evidence="1" id="KW-0812">Transmembrane</keyword>
<keyword evidence="3" id="KW-1185">Reference proteome</keyword>
<sequence>MAALPVATYLAAIFGLHITSSSLFSLVVFNSTRTYSLPTQGLPAFNGTPSSDTVENMIMHTSGSLYFLPSILSNDGNPGLHGGTLYDVLDNARTVPGNATVHATGFNMTCGFLAVPKPFTESNGEWSTLGPSNESLMVMSTQPGIISRVTTANSSMIVFYSTIPIIDSDGQQGPLVPLDPPMNTSIASIQVFQCSLSLVDQVASIDSQTQQIHAVAPDFTKTTSRWIQSPVLAASDLDNGYQNISNGNDLIDAWLTWYKYIPQSAFFLDNNAPPVLGDPKISFSDLYFIQKLNLPAANHTDTRNITLHDFENALSTVVCLHVFGQVSINVHHEFTLSTHSRIGNVIESFAETQLELNPISLFAGLAVSIALMAVSLPLLQSSGVDEDPPINGTGILHAIWMYRNHPELQKTLEHVEHPTDENLRAAGMTLATRRGLQKDQLLTVTHDNAAAWAGIGAALASLWNQMKIPDTPIMGMLSVLTYLAAVLGLHITSSSLFSLVASTSTRTFVTETQSLPAFPPVIGAPDVFDMMTYVAGSF</sequence>
<keyword evidence="1" id="KW-0472">Membrane</keyword>
<dbReference type="AlphaFoldDB" id="A0A8H6WU36"/>
<keyword evidence="1" id="KW-1133">Transmembrane helix</keyword>
<evidence type="ECO:0000313" key="3">
    <source>
        <dbReference type="Proteomes" id="UP000623467"/>
    </source>
</evidence>
<dbReference type="OrthoDB" id="2644397at2759"/>
<dbReference type="Proteomes" id="UP000623467">
    <property type="component" value="Unassembled WGS sequence"/>
</dbReference>
<proteinExistence type="predicted"/>
<evidence type="ECO:0000313" key="2">
    <source>
        <dbReference type="EMBL" id="KAF7326799.1"/>
    </source>
</evidence>
<comment type="caution">
    <text evidence="2">The sequence shown here is derived from an EMBL/GenBank/DDBJ whole genome shotgun (WGS) entry which is preliminary data.</text>
</comment>
<evidence type="ECO:0000256" key="1">
    <source>
        <dbReference type="SAM" id="Phobius"/>
    </source>
</evidence>
<name>A0A8H6WU36_9AGAR</name>
<protein>
    <submittedName>
        <fullName evidence="2">Uncharacterized protein</fullName>
    </submittedName>
</protein>
<reference evidence="2" key="1">
    <citation type="submission" date="2020-05" db="EMBL/GenBank/DDBJ databases">
        <title>Mycena genomes resolve the evolution of fungal bioluminescence.</title>
        <authorList>
            <person name="Tsai I.J."/>
        </authorList>
    </citation>
    <scope>NUCLEOTIDE SEQUENCE</scope>
    <source>
        <strain evidence="2">160909Yilan</strain>
    </source>
</reference>
<gene>
    <name evidence="2" type="ORF">MSAN_02499400</name>
</gene>